<dbReference type="Proteomes" id="UP000187406">
    <property type="component" value="Unassembled WGS sequence"/>
</dbReference>
<proteinExistence type="predicted"/>
<protein>
    <submittedName>
        <fullName evidence="2">DUF659 domain-containing protein</fullName>
    </submittedName>
</protein>
<dbReference type="InParanoid" id="A0A1Q3D9Z6"/>
<dbReference type="InterPro" id="IPR007021">
    <property type="entry name" value="DUF659"/>
</dbReference>
<evidence type="ECO:0000259" key="1">
    <source>
        <dbReference type="Pfam" id="PF04937"/>
    </source>
</evidence>
<dbReference type="Pfam" id="PF04937">
    <property type="entry name" value="DUF659"/>
    <property type="match status" value="1"/>
</dbReference>
<dbReference type="PANTHER" id="PTHR32166">
    <property type="entry name" value="OSJNBA0013A04.12 PROTEIN"/>
    <property type="match status" value="1"/>
</dbReference>
<keyword evidence="3" id="KW-1185">Reference proteome</keyword>
<evidence type="ECO:0000313" key="2">
    <source>
        <dbReference type="EMBL" id="GAV89272.1"/>
    </source>
</evidence>
<sequence>MDTIVAFGHGYKLLTYHSMHVNLLQDAKKEAQLVVDSYKRSWEQVGCTLMVDGWTDNSQRSLINFLLYCSDGVCFLKSVDASNVVKDAGTLCNLFEEVVLWIGPSNIIHIVTDNGSNYTVAGRLLCDKYESITWSPCVAYCLNLVLKDISEMDHIVSLAKRAFELKKFMYNHSL</sequence>
<name>A0A1Q3D9Z6_CEPFO</name>
<gene>
    <name evidence="2" type="ORF">CFOL_v3_32690</name>
</gene>
<organism evidence="2 3">
    <name type="scientific">Cephalotus follicularis</name>
    <name type="common">Albany pitcher plant</name>
    <dbReference type="NCBI Taxonomy" id="3775"/>
    <lineage>
        <taxon>Eukaryota</taxon>
        <taxon>Viridiplantae</taxon>
        <taxon>Streptophyta</taxon>
        <taxon>Embryophyta</taxon>
        <taxon>Tracheophyta</taxon>
        <taxon>Spermatophyta</taxon>
        <taxon>Magnoliopsida</taxon>
        <taxon>eudicotyledons</taxon>
        <taxon>Gunneridae</taxon>
        <taxon>Pentapetalae</taxon>
        <taxon>rosids</taxon>
        <taxon>fabids</taxon>
        <taxon>Oxalidales</taxon>
        <taxon>Cephalotaceae</taxon>
        <taxon>Cephalotus</taxon>
    </lineage>
</organism>
<accession>A0A1Q3D9Z6</accession>
<dbReference type="SUPFAM" id="SSF53098">
    <property type="entry name" value="Ribonuclease H-like"/>
    <property type="match status" value="1"/>
</dbReference>
<dbReference type="PANTHER" id="PTHR32166:SF121">
    <property type="entry name" value="DUF659 DOMAIN-CONTAINING PROTEIN"/>
    <property type="match status" value="1"/>
</dbReference>
<dbReference type="InterPro" id="IPR012337">
    <property type="entry name" value="RNaseH-like_sf"/>
</dbReference>
<dbReference type="OrthoDB" id="2442898at2759"/>
<dbReference type="EMBL" id="BDDD01005366">
    <property type="protein sequence ID" value="GAV89272.1"/>
    <property type="molecule type" value="Genomic_DNA"/>
</dbReference>
<comment type="caution">
    <text evidence="2">The sequence shown here is derived from an EMBL/GenBank/DDBJ whole genome shotgun (WGS) entry which is preliminary data.</text>
</comment>
<feature type="domain" description="DUF659" evidence="1">
    <location>
        <begin position="15"/>
        <end position="160"/>
    </location>
</feature>
<evidence type="ECO:0000313" key="3">
    <source>
        <dbReference type="Proteomes" id="UP000187406"/>
    </source>
</evidence>
<dbReference type="STRING" id="3775.A0A1Q3D9Z6"/>
<reference evidence="3" key="1">
    <citation type="submission" date="2016-04" db="EMBL/GenBank/DDBJ databases">
        <title>Cephalotus genome sequencing.</title>
        <authorList>
            <person name="Fukushima K."/>
            <person name="Hasebe M."/>
            <person name="Fang X."/>
        </authorList>
    </citation>
    <scope>NUCLEOTIDE SEQUENCE [LARGE SCALE GENOMIC DNA]</scope>
    <source>
        <strain evidence="3">cv. St1</strain>
    </source>
</reference>
<dbReference type="AlphaFoldDB" id="A0A1Q3D9Z6"/>